<dbReference type="EMBL" id="MN035370">
    <property type="protein sequence ID" value="QDH90233.1"/>
    <property type="molecule type" value="Genomic_RNA"/>
</dbReference>
<organism evidence="1">
    <name type="scientific">Leviviridae sp</name>
    <dbReference type="NCBI Taxonomy" id="2027243"/>
    <lineage>
        <taxon>Viruses</taxon>
        <taxon>Riboviria</taxon>
        <taxon>Orthornavirae</taxon>
        <taxon>Lenarviricota</taxon>
        <taxon>Leviviricetes</taxon>
        <taxon>Norzivirales</taxon>
        <taxon>Fiersviridae</taxon>
    </lineage>
</organism>
<gene>
    <name evidence="1" type="ORF">H1Rhizo25554_000002</name>
</gene>
<name>A0A514D9D7_9VIRU</name>
<sequence>MLTNTLNTNEVKNSAGTEQEFTRLSIADRQTEFALITETPAAPHRLKISHLETGSGASKRRRSLVRFDKTVTGASLSPVTISAYAVLDIPVGDIATMAEPTHVLANLISFLASLGASTTILYDGTGNGQRFCLTAVCKDRLVSF</sequence>
<accession>A0A514D9D7</accession>
<reference evidence="1" key="1">
    <citation type="submission" date="2019-05" db="EMBL/GenBank/DDBJ databases">
        <title>Metatranscriptomic reconstruction reveals RNA viruses with the potential to shape carbon cycling in soil.</title>
        <authorList>
            <person name="Starr E.P."/>
            <person name="Nuccio E."/>
            <person name="Pett-Ridge J."/>
            <person name="Banfield J.F."/>
            <person name="Firestone M.K."/>
        </authorList>
    </citation>
    <scope>NUCLEOTIDE SEQUENCE</scope>
    <source>
        <strain evidence="1">H1_Rhizo_25_scaffold_554</strain>
    </source>
</reference>
<proteinExistence type="predicted"/>
<evidence type="ECO:0000313" key="1">
    <source>
        <dbReference type="EMBL" id="QDH90233.1"/>
    </source>
</evidence>
<protein>
    <submittedName>
        <fullName evidence="1">Uncharacterized protein</fullName>
    </submittedName>
</protein>